<proteinExistence type="predicted"/>
<feature type="chain" id="PRO_5006600912" evidence="3">
    <location>
        <begin position="21"/>
        <end position="479"/>
    </location>
</feature>
<keyword evidence="6" id="KW-1185">Reference proteome</keyword>
<organism evidence="5 6">
    <name type="scientific">Pseudoalteromonas phenolica</name>
    <dbReference type="NCBI Taxonomy" id="161398"/>
    <lineage>
        <taxon>Bacteria</taxon>
        <taxon>Pseudomonadati</taxon>
        <taxon>Pseudomonadota</taxon>
        <taxon>Gammaproteobacteria</taxon>
        <taxon>Alteromonadales</taxon>
        <taxon>Pseudoalteromonadaceae</taxon>
        <taxon>Pseudoalteromonas</taxon>
    </lineage>
</organism>
<feature type="signal peptide" evidence="3">
    <location>
        <begin position="1"/>
        <end position="20"/>
    </location>
</feature>
<dbReference type="Proteomes" id="UP000061457">
    <property type="component" value="Chromosome I"/>
</dbReference>
<gene>
    <name evidence="5" type="ORF">PP2015_1463</name>
</gene>
<dbReference type="AlphaFoldDB" id="A0A0S2K1M4"/>
<dbReference type="KEGG" id="pphe:PP2015_1463"/>
<evidence type="ECO:0000313" key="5">
    <source>
        <dbReference type="EMBL" id="ALO41967.1"/>
    </source>
</evidence>
<comment type="subcellular location">
    <subcellularLocation>
        <location evidence="1">Membrane</location>
    </subcellularLocation>
</comment>
<evidence type="ECO:0000259" key="4">
    <source>
        <dbReference type="Pfam" id="PF00144"/>
    </source>
</evidence>
<sequence>MKRTFIALSLLAFASNGSFAAENTLNHNKLADTFLTALNSQKLSNIENFVVSQFSKDALSRWEGTGKDRYVGYSMNKALYLGNLEVLDSKLEKTDNGLQHISTVYSKNIDMQYRMVIYFNNEQKHAITGWYIGENPKDTSHLSKLSDDRFVEEVKSYSTRLANNGAFSGAILLAKGDKVLFSAAHGLASRRYDVPNNLNTKFQIGSMNKMFTSIAILQLVQQGKMSLDDPMTKYIDSRLLGEGDFSKIKIKHLLSHTSGIGNGEGFNAIQNKVRSLKDIIPLLPSIDTTFEPGSRWRYSNNGMMLLGKIIENVTGESYFDYINKHVYAKADMRNSGSFDLDVPVKNTARNYWFSVETGQITENLMFQSVKGGPAGGGYSTVSDLHKFAIALQNGKLISKSLAQQALSAKPELNANNWGYGFSIRGDEENTIIGHNGQHLGMTARLNMYKEKGYILVVLGNYESSAWPVIAKVNQLMKRL</sequence>
<protein>
    <submittedName>
        <fullName evidence="5">Oxidoreductase</fullName>
    </submittedName>
</protein>
<dbReference type="Pfam" id="PF00144">
    <property type="entry name" value="Beta-lactamase"/>
    <property type="match status" value="1"/>
</dbReference>
<dbReference type="PATRIC" id="fig|161398.10.peg.1487"/>
<evidence type="ECO:0000313" key="6">
    <source>
        <dbReference type="Proteomes" id="UP000061457"/>
    </source>
</evidence>
<dbReference type="GO" id="GO:0016020">
    <property type="term" value="C:membrane"/>
    <property type="evidence" value="ECO:0007669"/>
    <property type="project" value="UniProtKB-SubCell"/>
</dbReference>
<dbReference type="EMBL" id="CP013187">
    <property type="protein sequence ID" value="ALO41967.1"/>
    <property type="molecule type" value="Genomic_DNA"/>
</dbReference>
<dbReference type="PANTHER" id="PTHR46825">
    <property type="entry name" value="D-ALANYL-D-ALANINE-CARBOXYPEPTIDASE/ENDOPEPTIDASE AMPH"/>
    <property type="match status" value="1"/>
</dbReference>
<keyword evidence="2" id="KW-0472">Membrane</keyword>
<dbReference type="InterPro" id="IPR012338">
    <property type="entry name" value="Beta-lactam/transpept-like"/>
</dbReference>
<reference evidence="5 6" key="1">
    <citation type="submission" date="2015-11" db="EMBL/GenBank/DDBJ databases">
        <authorList>
            <person name="Zhang Y."/>
            <person name="Guo Z."/>
        </authorList>
    </citation>
    <scope>NUCLEOTIDE SEQUENCE [LARGE SCALE GENOMIC DNA]</scope>
    <source>
        <strain evidence="5 6">KCTC 12086</strain>
    </source>
</reference>
<dbReference type="InterPro" id="IPR050491">
    <property type="entry name" value="AmpC-like"/>
</dbReference>
<evidence type="ECO:0000256" key="1">
    <source>
        <dbReference type="ARBA" id="ARBA00004370"/>
    </source>
</evidence>
<dbReference type="OrthoDB" id="9799367at2"/>
<name>A0A0S2K1M4_9GAMM</name>
<accession>A0A0S2K1M4</accession>
<evidence type="ECO:0000256" key="3">
    <source>
        <dbReference type="SAM" id="SignalP"/>
    </source>
</evidence>
<dbReference type="STRING" id="161398.PP2015_1463"/>
<evidence type="ECO:0000256" key="2">
    <source>
        <dbReference type="ARBA" id="ARBA00023136"/>
    </source>
</evidence>
<dbReference type="RefSeq" id="WP_058029657.1">
    <property type="nucleotide sequence ID" value="NZ_CP013187.1"/>
</dbReference>
<dbReference type="InterPro" id="IPR001466">
    <property type="entry name" value="Beta-lactam-related"/>
</dbReference>
<feature type="domain" description="Beta-lactamase-related" evidence="4">
    <location>
        <begin position="161"/>
        <end position="464"/>
    </location>
</feature>
<dbReference type="Gene3D" id="3.40.710.10">
    <property type="entry name" value="DD-peptidase/beta-lactamase superfamily"/>
    <property type="match status" value="1"/>
</dbReference>
<dbReference type="PANTHER" id="PTHR46825:SF11">
    <property type="entry name" value="PENICILLIN-BINDING PROTEIN 4"/>
    <property type="match status" value="1"/>
</dbReference>
<dbReference type="SUPFAM" id="SSF56601">
    <property type="entry name" value="beta-lactamase/transpeptidase-like"/>
    <property type="match status" value="1"/>
</dbReference>
<keyword evidence="3" id="KW-0732">Signal</keyword>